<dbReference type="InterPro" id="IPR042485">
    <property type="entry name" value="T7SS_EccB_R3"/>
</dbReference>
<evidence type="ECO:0000256" key="5">
    <source>
        <dbReference type="ARBA" id="ARBA00022741"/>
    </source>
</evidence>
<feature type="transmembrane region" description="Helical" evidence="10">
    <location>
        <begin position="39"/>
        <end position="61"/>
    </location>
</feature>
<evidence type="ECO:0000256" key="1">
    <source>
        <dbReference type="ARBA" id="ARBA00004162"/>
    </source>
</evidence>
<dbReference type="PANTHER" id="PTHR40765">
    <property type="entry name" value="ESX-2 SECRETION SYSTEM ATPASE ECCB2"/>
    <property type="match status" value="1"/>
</dbReference>
<dbReference type="Proteomes" id="UP000186040">
    <property type="component" value="Unassembled WGS sequence"/>
</dbReference>
<reference evidence="11 12" key="1">
    <citation type="submission" date="2016-10" db="EMBL/GenBank/DDBJ databases">
        <title>The Draft Genome Sequence of Actinokineospora bangkokensis 44EHWT reveals the biosynthetic pathway of antifungal compounds Thailandins with unusual extender unit butylmalonyl-CoA.</title>
        <authorList>
            <person name="Greule A."/>
            <person name="Intra B."/>
            <person name="Flemming S."/>
            <person name="Rommel M.G."/>
            <person name="Panbangred W."/>
            <person name="Bechthold A."/>
        </authorList>
    </citation>
    <scope>NUCLEOTIDE SEQUENCE [LARGE SCALE GENOMIC DNA]</scope>
    <source>
        <strain evidence="11 12">44EHW</strain>
    </source>
</reference>
<dbReference type="GO" id="GO:0005886">
    <property type="term" value="C:plasma membrane"/>
    <property type="evidence" value="ECO:0007669"/>
    <property type="project" value="UniProtKB-SubCell"/>
</dbReference>
<evidence type="ECO:0000313" key="12">
    <source>
        <dbReference type="Proteomes" id="UP000186040"/>
    </source>
</evidence>
<evidence type="ECO:0000313" key="11">
    <source>
        <dbReference type="EMBL" id="OLR93346.1"/>
    </source>
</evidence>
<protein>
    <submittedName>
        <fullName evidence="11">Type VII secretion protein EccB</fullName>
    </submittedName>
</protein>
<evidence type="ECO:0000256" key="9">
    <source>
        <dbReference type="ARBA" id="ARBA00023136"/>
    </source>
</evidence>
<keyword evidence="8 10" id="KW-1133">Transmembrane helix</keyword>
<accession>A0A1Q9LMS6</accession>
<dbReference type="PANTHER" id="PTHR40765:SF2">
    <property type="entry name" value="ESX-2 SECRETION SYSTEM ATPASE ECCB2"/>
    <property type="match status" value="1"/>
</dbReference>
<dbReference type="InterPro" id="IPR007795">
    <property type="entry name" value="T7SS_EccB"/>
</dbReference>
<keyword evidence="6" id="KW-0378">Hydrolase</keyword>
<evidence type="ECO:0000256" key="4">
    <source>
        <dbReference type="ARBA" id="ARBA00022692"/>
    </source>
</evidence>
<dbReference type="NCBIfam" id="TIGR03919">
    <property type="entry name" value="T7SS_EccB"/>
    <property type="match status" value="1"/>
</dbReference>
<keyword evidence="4 10" id="KW-0812">Transmembrane</keyword>
<dbReference type="RefSeq" id="WP_075975049.1">
    <property type="nucleotide sequence ID" value="NZ_MKQR01000011.1"/>
</dbReference>
<keyword evidence="12" id="KW-1185">Reference proteome</keyword>
<keyword evidence="5" id="KW-0547">Nucleotide-binding</keyword>
<dbReference type="GO" id="GO:0016787">
    <property type="term" value="F:hydrolase activity"/>
    <property type="evidence" value="ECO:0007669"/>
    <property type="project" value="UniProtKB-KW"/>
</dbReference>
<evidence type="ECO:0000256" key="6">
    <source>
        <dbReference type="ARBA" id="ARBA00022801"/>
    </source>
</evidence>
<keyword evidence="9 10" id="KW-0472">Membrane</keyword>
<keyword evidence="3" id="KW-1003">Cell membrane</keyword>
<organism evidence="11 12">
    <name type="scientific">Actinokineospora bangkokensis</name>
    <dbReference type="NCBI Taxonomy" id="1193682"/>
    <lineage>
        <taxon>Bacteria</taxon>
        <taxon>Bacillati</taxon>
        <taxon>Actinomycetota</taxon>
        <taxon>Actinomycetes</taxon>
        <taxon>Pseudonocardiales</taxon>
        <taxon>Pseudonocardiaceae</taxon>
        <taxon>Actinokineospora</taxon>
    </lineage>
</organism>
<dbReference type="AlphaFoldDB" id="A0A1Q9LMS6"/>
<evidence type="ECO:0000256" key="8">
    <source>
        <dbReference type="ARBA" id="ARBA00022989"/>
    </source>
</evidence>
<gene>
    <name evidence="11" type="ORF">BJP25_17905</name>
</gene>
<dbReference type="InterPro" id="IPR044857">
    <property type="entry name" value="T7SS_EccB_R1"/>
</dbReference>
<keyword evidence="7" id="KW-0067">ATP-binding</keyword>
<dbReference type="EMBL" id="MKQR01000011">
    <property type="protein sequence ID" value="OLR93346.1"/>
    <property type="molecule type" value="Genomic_DNA"/>
</dbReference>
<comment type="similarity">
    <text evidence="2">Belongs to the EccB family.</text>
</comment>
<evidence type="ECO:0000256" key="7">
    <source>
        <dbReference type="ARBA" id="ARBA00022840"/>
    </source>
</evidence>
<dbReference type="Gene3D" id="2.40.50.910">
    <property type="entry name" value="Type VII secretion system EccB, repeat 3 domain"/>
    <property type="match status" value="1"/>
</dbReference>
<sequence length="444" mass="43990">MYGRREQVQAHSFLAGRLVSAVLRTDPDAAERPLRRTTVGLAGGVGVGVLVAAGVLVAGLVSGRSAGDWREPGALIVDEDTGNRYLLIDGALRPVLNYASARLLVGGDPVVATVGSADLAGVPQGAPVGILGAPDALPTGAARPPWTVCAGTAPDGPLLTLAIGAVGGLRVAGDDQALLVRSGTELHLAWRDRRFRVAEPWVPRALGLDPDAAAVVDPAWLNALPAGPDLGAPGVLRGGAGPVVAGRPTTLGQLVSVPEAVGARTFVAVPGGLAPVTATVAALLTADPAGQALPTLRITPAELAGQPVLPAPAWQAELPANPPTALRTAGAAPCVQWSGDGAVLASAPLPTGPAREAGPAGVTRDARVADRVRVAPGAGVLARTRPAPGVPGAGVYLVTETGAKYPVAGPAAADALGLPVGTAQPVPADLLALLPTGPALDKLG</sequence>
<evidence type="ECO:0000256" key="10">
    <source>
        <dbReference type="SAM" id="Phobius"/>
    </source>
</evidence>
<name>A0A1Q9LMS6_9PSEU</name>
<comment type="subcellular location">
    <subcellularLocation>
        <location evidence="1">Cell membrane</location>
        <topology evidence="1">Single-pass membrane protein</topology>
    </subcellularLocation>
</comment>
<dbReference type="STRING" id="1193682.BJP25_17905"/>
<evidence type="ECO:0000256" key="3">
    <source>
        <dbReference type="ARBA" id="ARBA00022475"/>
    </source>
</evidence>
<evidence type="ECO:0000256" key="2">
    <source>
        <dbReference type="ARBA" id="ARBA00008149"/>
    </source>
</evidence>
<dbReference type="GO" id="GO:0005576">
    <property type="term" value="C:extracellular region"/>
    <property type="evidence" value="ECO:0007669"/>
    <property type="project" value="TreeGrafter"/>
</dbReference>
<dbReference type="Gene3D" id="3.30.2390.20">
    <property type="entry name" value="Type VII secretion system EccB, repeat 1 domain"/>
    <property type="match status" value="1"/>
</dbReference>
<dbReference type="Pfam" id="PF05108">
    <property type="entry name" value="T7SS_ESX1_EccB"/>
    <property type="match status" value="1"/>
</dbReference>
<comment type="caution">
    <text evidence="11">The sequence shown here is derived from an EMBL/GenBank/DDBJ whole genome shotgun (WGS) entry which is preliminary data.</text>
</comment>
<proteinExistence type="inferred from homology"/>
<dbReference type="GO" id="GO:0005524">
    <property type="term" value="F:ATP binding"/>
    <property type="evidence" value="ECO:0007669"/>
    <property type="project" value="UniProtKB-KW"/>
</dbReference>
<dbReference type="OrthoDB" id="3847604at2"/>